<dbReference type="CDD" id="cd07307">
    <property type="entry name" value="BAR"/>
    <property type="match status" value="1"/>
</dbReference>
<dbReference type="VEuPathDB" id="AmoebaDB:EHI_010600"/>
<reference evidence="4 5" key="1">
    <citation type="submission" date="2016-05" db="EMBL/GenBank/DDBJ databases">
        <title>First whole genome sequencing of Entamoeba histolytica HM1:IMSS-clone-6.</title>
        <authorList>
            <person name="Mukherjee Avik.K."/>
            <person name="Izumyama S."/>
            <person name="Nakada-Tsukui K."/>
            <person name="Nozaki T."/>
        </authorList>
    </citation>
    <scope>NUCLEOTIDE SEQUENCE [LARGE SCALE GENOMIC DNA]</scope>
    <source>
        <strain evidence="4 5">HM1:IMSS clone 6</strain>
    </source>
</reference>
<dbReference type="GO" id="GO:0006897">
    <property type="term" value="P:endocytosis"/>
    <property type="evidence" value="ECO:0007669"/>
    <property type="project" value="InterPro"/>
</dbReference>
<dbReference type="VEuPathDB" id="AmoebaDB:EHI8A_038420"/>
<dbReference type="OMA" id="YLRNEMI"/>
<keyword evidence="1 2" id="KW-0728">SH3 domain</keyword>
<evidence type="ECO:0000256" key="2">
    <source>
        <dbReference type="PROSITE-ProRule" id="PRU00192"/>
    </source>
</evidence>
<dbReference type="PROSITE" id="PS50002">
    <property type="entry name" value="SH3"/>
    <property type="match status" value="1"/>
</dbReference>
<dbReference type="Pfam" id="PF03114">
    <property type="entry name" value="BAR"/>
    <property type="match status" value="1"/>
</dbReference>
<dbReference type="InterPro" id="IPR004148">
    <property type="entry name" value="BAR_dom"/>
</dbReference>
<dbReference type="InterPro" id="IPR046982">
    <property type="entry name" value="BIN3/RVS161-like"/>
</dbReference>
<dbReference type="VEuPathDB" id="AmoebaDB:EHI7A_039330"/>
<evidence type="ECO:0000313" key="5">
    <source>
        <dbReference type="Proteomes" id="UP000078387"/>
    </source>
</evidence>
<dbReference type="GO" id="GO:0051666">
    <property type="term" value="P:actin cortical patch localization"/>
    <property type="evidence" value="ECO:0007669"/>
    <property type="project" value="InterPro"/>
</dbReference>
<evidence type="ECO:0000259" key="3">
    <source>
        <dbReference type="PROSITE" id="PS50002"/>
    </source>
</evidence>
<dbReference type="InterPro" id="IPR027267">
    <property type="entry name" value="AH/BAR_dom_sf"/>
</dbReference>
<feature type="domain" description="SH3" evidence="3">
    <location>
        <begin position="326"/>
        <end position="383"/>
    </location>
</feature>
<dbReference type="VEuPathDB" id="AmoebaDB:EHI5A_066070"/>
<proteinExistence type="predicted"/>
<dbReference type="GO" id="GO:0031097">
    <property type="term" value="C:medial cortex"/>
    <property type="evidence" value="ECO:0007669"/>
    <property type="project" value="TreeGrafter"/>
</dbReference>
<dbReference type="SMART" id="SM00326">
    <property type="entry name" value="SH3"/>
    <property type="match status" value="1"/>
</dbReference>
<dbReference type="VEuPathDB" id="AmoebaDB:KM1_078430"/>
<dbReference type="Gene3D" id="1.20.1270.60">
    <property type="entry name" value="Arfaptin homology (AH) domain/BAR domain"/>
    <property type="match status" value="1"/>
</dbReference>
<organism evidence="4 5">
    <name type="scientific">Entamoeba histolytica</name>
    <dbReference type="NCBI Taxonomy" id="5759"/>
    <lineage>
        <taxon>Eukaryota</taxon>
        <taxon>Amoebozoa</taxon>
        <taxon>Evosea</taxon>
        <taxon>Archamoebae</taxon>
        <taxon>Mastigamoebida</taxon>
        <taxon>Entamoebidae</taxon>
        <taxon>Entamoeba</taxon>
    </lineage>
</organism>
<dbReference type="SUPFAM" id="SSF103657">
    <property type="entry name" value="BAR/IMD domain-like"/>
    <property type="match status" value="1"/>
</dbReference>
<name>A0A5K1UIP2_ENTHI</name>
<dbReference type="GO" id="GO:0015629">
    <property type="term" value="C:actin cytoskeleton"/>
    <property type="evidence" value="ECO:0007669"/>
    <property type="project" value="TreeGrafter"/>
</dbReference>
<dbReference type="PANTHER" id="PTHR47174:SF1">
    <property type="entry name" value="REDUCED VIABILITY UPON STARVATION PROTEIN 167"/>
    <property type="match status" value="1"/>
</dbReference>
<protein>
    <submittedName>
        <fullName evidence="4">Bar sh3 domain containing protein</fullName>
    </submittedName>
</protein>
<evidence type="ECO:0000313" key="4">
    <source>
        <dbReference type="EMBL" id="GAT94012.1"/>
    </source>
</evidence>
<dbReference type="GO" id="GO:0097320">
    <property type="term" value="P:plasma membrane tubulation"/>
    <property type="evidence" value="ECO:0007669"/>
    <property type="project" value="TreeGrafter"/>
</dbReference>
<dbReference type="GO" id="GO:0043332">
    <property type="term" value="C:mating projection tip"/>
    <property type="evidence" value="ECO:0007669"/>
    <property type="project" value="TreeGrafter"/>
</dbReference>
<dbReference type="InterPro" id="IPR036028">
    <property type="entry name" value="SH3-like_dom_sf"/>
</dbReference>
<dbReference type="InterPro" id="IPR001452">
    <property type="entry name" value="SH3_domain"/>
</dbReference>
<dbReference type="SUPFAM" id="SSF50044">
    <property type="entry name" value="SH3-domain"/>
    <property type="match status" value="1"/>
</dbReference>
<dbReference type="Gene3D" id="2.30.30.40">
    <property type="entry name" value="SH3 Domains"/>
    <property type="match status" value="1"/>
</dbReference>
<dbReference type="Pfam" id="PF07653">
    <property type="entry name" value="SH3_2"/>
    <property type="match status" value="1"/>
</dbReference>
<dbReference type="CDD" id="cd00174">
    <property type="entry name" value="SH3"/>
    <property type="match status" value="1"/>
</dbReference>
<evidence type="ECO:0000256" key="1">
    <source>
        <dbReference type="ARBA" id="ARBA00022443"/>
    </source>
</evidence>
<sequence length="383" mass="45279">MSLVEQVERKVYEIRSSYKFAEKSIDTDFKEVHKKTKLHYKLLIQTLLTLRHYNESQKKMLHKKVELSKALIEMSKEDIQLNSIATKYMTTCECLELGLTTCLTSMEDDIFLPLKEYSQQYKVIEERIVELKKRQIDMDHAHNRYGTNVLKNKPQHIITNTKTKYEQARDFYFYLRNEIIDDMKKLNNNYIKIVEPFFVKLFQNDILIRDIYNESLDSIEKLLPSFKEQIVDVKWLITQDNDSFIHPQNIYTQRKEDITNGGYNMKASNMIVENAPIDPDYITDIPMMPPEEITQPTDPQQPSLTPLSVMELLPNNNDKLIKESQPQPQKYKVLYDYETTEEDEISLKKDDIVLVYRKDGDWWEGEVNGLYGLVPSNFLVLME</sequence>
<dbReference type="PANTHER" id="PTHR47174">
    <property type="entry name" value="BRIDGING INTEGRATOR 3"/>
    <property type="match status" value="1"/>
</dbReference>
<dbReference type="EMBL" id="BDEQ01000001">
    <property type="protein sequence ID" value="GAT94012.1"/>
    <property type="molecule type" value="Genomic_DNA"/>
</dbReference>
<dbReference type="PRINTS" id="PR00452">
    <property type="entry name" value="SH3DOMAIN"/>
</dbReference>
<gene>
    <name evidence="4" type="ORF">CL6EHI_010600</name>
</gene>
<accession>A0A5K1UIP2</accession>
<dbReference type="GO" id="GO:1990528">
    <property type="term" value="C:Rvs161p-Rvs167p complex"/>
    <property type="evidence" value="ECO:0007669"/>
    <property type="project" value="TreeGrafter"/>
</dbReference>
<dbReference type="GO" id="GO:0008289">
    <property type="term" value="F:lipid binding"/>
    <property type="evidence" value="ECO:0007669"/>
    <property type="project" value="TreeGrafter"/>
</dbReference>
<comment type="caution">
    <text evidence="4">The sequence shown here is derived from an EMBL/GenBank/DDBJ whole genome shotgun (WGS) entry which is preliminary data.</text>
</comment>
<dbReference type="Proteomes" id="UP000078387">
    <property type="component" value="Unassembled WGS sequence"/>
</dbReference>
<dbReference type="AlphaFoldDB" id="A0A5K1UIP2"/>